<gene>
    <name evidence="2" type="ORF">H6G81_09670</name>
</gene>
<sequence length="145" mass="16221">MSENRVTAQQKKSVVKRANGCCEYCRSQERFAIQAFSAEHIISKSQGGETNLDNLALSCQGCNNHKYNKVQGSDPVTGETVPLYHPRKQLWNDNFAWNNDFTLVIGLTPTGRATVETLQLNREGVVNLRRVLYAMGEHPPGNIND</sequence>
<dbReference type="Gene3D" id="1.10.30.50">
    <property type="match status" value="1"/>
</dbReference>
<keyword evidence="2" id="KW-0255">Endonuclease</keyword>
<organism evidence="2 3">
    <name type="scientific">Scytonema hofmannii FACHB-248</name>
    <dbReference type="NCBI Taxonomy" id="1842502"/>
    <lineage>
        <taxon>Bacteria</taxon>
        <taxon>Bacillati</taxon>
        <taxon>Cyanobacteriota</taxon>
        <taxon>Cyanophyceae</taxon>
        <taxon>Nostocales</taxon>
        <taxon>Scytonemataceae</taxon>
        <taxon>Scytonema</taxon>
    </lineage>
</organism>
<proteinExistence type="predicted"/>
<evidence type="ECO:0000259" key="1">
    <source>
        <dbReference type="SMART" id="SM00507"/>
    </source>
</evidence>
<comment type="caution">
    <text evidence="2">The sequence shown here is derived from an EMBL/GenBank/DDBJ whole genome shotgun (WGS) entry which is preliminary data.</text>
</comment>
<dbReference type="PANTHER" id="PTHR33877">
    <property type="entry name" value="SLL1193 PROTEIN"/>
    <property type="match status" value="1"/>
</dbReference>
<dbReference type="InterPro" id="IPR002711">
    <property type="entry name" value="HNH"/>
</dbReference>
<dbReference type="GO" id="GO:0004519">
    <property type="term" value="F:endonuclease activity"/>
    <property type="evidence" value="ECO:0007669"/>
    <property type="project" value="UniProtKB-KW"/>
</dbReference>
<dbReference type="CDD" id="cd00085">
    <property type="entry name" value="HNHc"/>
    <property type="match status" value="1"/>
</dbReference>
<dbReference type="SMART" id="SM00507">
    <property type="entry name" value="HNHc"/>
    <property type="match status" value="1"/>
</dbReference>
<dbReference type="PANTHER" id="PTHR33877:SF1">
    <property type="entry name" value="TYPE IV METHYL-DIRECTED RESTRICTION ENZYME ECOKMCRA"/>
    <property type="match status" value="1"/>
</dbReference>
<dbReference type="Pfam" id="PF01844">
    <property type="entry name" value="HNH"/>
    <property type="match status" value="1"/>
</dbReference>
<keyword evidence="2" id="KW-0378">Hydrolase</keyword>
<accession>A0ABR8GNF9</accession>
<evidence type="ECO:0000313" key="3">
    <source>
        <dbReference type="Proteomes" id="UP000660380"/>
    </source>
</evidence>
<name>A0ABR8GNF9_9CYAN</name>
<dbReference type="InterPro" id="IPR052892">
    <property type="entry name" value="NA-targeting_endonuclease"/>
</dbReference>
<reference evidence="2 3" key="1">
    <citation type="journal article" date="2020" name="ISME J.">
        <title>Comparative genomics reveals insights into cyanobacterial evolution and habitat adaptation.</title>
        <authorList>
            <person name="Chen M.Y."/>
            <person name="Teng W.K."/>
            <person name="Zhao L."/>
            <person name="Hu C.X."/>
            <person name="Zhou Y.K."/>
            <person name="Han B.P."/>
            <person name="Song L.R."/>
            <person name="Shu W.S."/>
        </authorList>
    </citation>
    <scope>NUCLEOTIDE SEQUENCE [LARGE SCALE GENOMIC DNA]</scope>
    <source>
        <strain evidence="2 3">FACHB-248</strain>
    </source>
</reference>
<dbReference type="EMBL" id="JACJTA010000015">
    <property type="protein sequence ID" value="MBD2604786.1"/>
    <property type="molecule type" value="Genomic_DNA"/>
</dbReference>
<dbReference type="RefSeq" id="WP_029630887.1">
    <property type="nucleotide sequence ID" value="NZ_JACJTA010000015.1"/>
</dbReference>
<keyword evidence="3" id="KW-1185">Reference proteome</keyword>
<dbReference type="Proteomes" id="UP000660380">
    <property type="component" value="Unassembled WGS sequence"/>
</dbReference>
<keyword evidence="2" id="KW-0540">Nuclease</keyword>
<feature type="domain" description="HNH nuclease" evidence="1">
    <location>
        <begin position="9"/>
        <end position="64"/>
    </location>
</feature>
<protein>
    <submittedName>
        <fullName evidence="2">HNH endonuclease</fullName>
    </submittedName>
</protein>
<evidence type="ECO:0000313" key="2">
    <source>
        <dbReference type="EMBL" id="MBD2604786.1"/>
    </source>
</evidence>
<dbReference type="InterPro" id="IPR003615">
    <property type="entry name" value="HNH_nuc"/>
</dbReference>